<evidence type="ECO:0000313" key="1">
    <source>
        <dbReference type="EMBL" id="KAG8545784.1"/>
    </source>
</evidence>
<dbReference type="EMBL" id="WNYA01001429">
    <property type="protein sequence ID" value="KAG8545784.1"/>
    <property type="molecule type" value="Genomic_DNA"/>
</dbReference>
<dbReference type="Proteomes" id="UP000824782">
    <property type="component" value="Unassembled WGS sequence"/>
</dbReference>
<name>A0AAV6Z8B5_ENGPU</name>
<keyword evidence="2" id="KW-1185">Reference proteome</keyword>
<gene>
    <name evidence="1" type="ORF">GDO81_020310</name>
</gene>
<sequence length="104" mass="11953">MPIHLFTSYIIVCISSHSQRRYIVILSSIVLYTCMSSGGSYYTSSDTSAIPFIHIDPRLLHQRLPFVQVNRVVLLFLPHFYCRKDFMGLKVGRFSGRCIVANDH</sequence>
<proteinExistence type="predicted"/>
<comment type="caution">
    <text evidence="1">The sequence shown here is derived from an EMBL/GenBank/DDBJ whole genome shotgun (WGS) entry which is preliminary data.</text>
</comment>
<dbReference type="AlphaFoldDB" id="A0AAV6Z8B5"/>
<reference evidence="1" key="1">
    <citation type="thesis" date="2020" institute="ProQuest LLC" country="789 East Eisenhower Parkway, Ann Arbor, MI, USA">
        <title>Comparative Genomics and Chromosome Evolution.</title>
        <authorList>
            <person name="Mudd A.B."/>
        </authorList>
    </citation>
    <scope>NUCLEOTIDE SEQUENCE</scope>
    <source>
        <strain evidence="1">237g6f4</strain>
        <tissue evidence="1">Blood</tissue>
    </source>
</reference>
<organism evidence="1 2">
    <name type="scientific">Engystomops pustulosus</name>
    <name type="common">Tungara frog</name>
    <name type="synonym">Physalaemus pustulosus</name>
    <dbReference type="NCBI Taxonomy" id="76066"/>
    <lineage>
        <taxon>Eukaryota</taxon>
        <taxon>Metazoa</taxon>
        <taxon>Chordata</taxon>
        <taxon>Craniata</taxon>
        <taxon>Vertebrata</taxon>
        <taxon>Euteleostomi</taxon>
        <taxon>Amphibia</taxon>
        <taxon>Batrachia</taxon>
        <taxon>Anura</taxon>
        <taxon>Neobatrachia</taxon>
        <taxon>Hyloidea</taxon>
        <taxon>Leptodactylidae</taxon>
        <taxon>Leiuperinae</taxon>
        <taxon>Engystomops</taxon>
    </lineage>
</organism>
<accession>A0AAV6Z8B5</accession>
<evidence type="ECO:0000313" key="2">
    <source>
        <dbReference type="Proteomes" id="UP000824782"/>
    </source>
</evidence>
<protein>
    <submittedName>
        <fullName evidence="1">Uncharacterized protein</fullName>
    </submittedName>
</protein>